<dbReference type="EMBL" id="PJAI02000001">
    <property type="protein sequence ID" value="TYK67149.1"/>
    <property type="molecule type" value="Genomic_DNA"/>
</dbReference>
<protein>
    <submittedName>
        <fullName evidence="2">Prepilin-type N-terminal cleavage/methylation domain-containing protein</fullName>
    </submittedName>
</protein>
<feature type="transmembrane region" description="Helical" evidence="1">
    <location>
        <begin position="6"/>
        <end position="26"/>
    </location>
</feature>
<dbReference type="NCBIfam" id="TIGR02532">
    <property type="entry name" value="IV_pilin_GFxxxE"/>
    <property type="match status" value="1"/>
</dbReference>
<evidence type="ECO:0000313" key="2">
    <source>
        <dbReference type="EMBL" id="TYK67149.1"/>
    </source>
</evidence>
<proteinExistence type="predicted"/>
<dbReference type="InterPro" id="IPR045584">
    <property type="entry name" value="Pilin-like"/>
</dbReference>
<dbReference type="PROSITE" id="PS00409">
    <property type="entry name" value="PROKAR_NTER_METHYL"/>
    <property type="match status" value="1"/>
</dbReference>
<comment type="caution">
    <text evidence="2">The sequence shown here is derived from an EMBL/GenBank/DDBJ whole genome shotgun (WGS) entry which is preliminary data.</text>
</comment>
<gene>
    <name evidence="2" type="ORF">CWS31_001025</name>
</gene>
<organism evidence="2 3">
    <name type="scientific">Colwellia echini</name>
    <dbReference type="NCBI Taxonomy" id="1982103"/>
    <lineage>
        <taxon>Bacteria</taxon>
        <taxon>Pseudomonadati</taxon>
        <taxon>Pseudomonadota</taxon>
        <taxon>Gammaproteobacteria</taxon>
        <taxon>Alteromonadales</taxon>
        <taxon>Colwelliaceae</taxon>
        <taxon>Colwellia</taxon>
    </lineage>
</organism>
<dbReference type="InterPro" id="IPR012902">
    <property type="entry name" value="N_methyl_site"/>
</dbReference>
<dbReference type="Gene3D" id="3.30.700.10">
    <property type="entry name" value="Glycoprotein, Type 4 Pilin"/>
    <property type="match status" value="1"/>
</dbReference>
<accession>A0ABY3N1F0</accession>
<keyword evidence="1" id="KW-0472">Membrane</keyword>
<reference evidence="2 3" key="1">
    <citation type="submission" date="2019-08" db="EMBL/GenBank/DDBJ databases">
        <title>Microbe sample from Colwellia echini.</title>
        <authorList>
            <person name="Christiansen L."/>
            <person name="Pathiraja D."/>
            <person name="Schultz-Johansen M."/>
            <person name="Choi I.-G."/>
            <person name="Stougaard P."/>
        </authorList>
    </citation>
    <scope>NUCLEOTIDE SEQUENCE [LARGE SCALE GENOMIC DNA]</scope>
    <source>
        <strain evidence="2 3">A3</strain>
    </source>
</reference>
<evidence type="ECO:0000313" key="3">
    <source>
        <dbReference type="Proteomes" id="UP000815846"/>
    </source>
</evidence>
<dbReference type="Pfam" id="PF07963">
    <property type="entry name" value="N_methyl"/>
    <property type="match status" value="1"/>
</dbReference>
<dbReference type="SUPFAM" id="SSF54523">
    <property type="entry name" value="Pili subunits"/>
    <property type="match status" value="1"/>
</dbReference>
<dbReference type="RefSeq" id="WP_101343296.1">
    <property type="nucleotide sequence ID" value="NZ_PJAI02000001.1"/>
</dbReference>
<keyword evidence="3" id="KW-1185">Reference proteome</keyword>
<keyword evidence="1" id="KW-0812">Transmembrane</keyword>
<sequence>MHHKGFTLIELIVVIILISILAVSIAPKFDSSDSYEAHSHRAQLIAALRLTQQRAMQQTDSTDGYCHQIVFDRDYPRYGIPDRTNCDNTAFPAPDSEGKWSTDATGHLVDDSYQISFNIDGEPNPQRVAFDWMGRPTADCEGGCIINITHPTASALQIIIEEEGYIHAF</sequence>
<dbReference type="Proteomes" id="UP000815846">
    <property type="component" value="Unassembled WGS sequence"/>
</dbReference>
<evidence type="ECO:0000256" key="1">
    <source>
        <dbReference type="SAM" id="Phobius"/>
    </source>
</evidence>
<name>A0ABY3N1F0_9GAMM</name>
<keyword evidence="1" id="KW-1133">Transmembrane helix</keyword>